<name>A0ABV5LYM7_9ACTN</name>
<dbReference type="RefSeq" id="WP_223097691.1">
    <property type="nucleotide sequence ID" value="NZ_CP061913.1"/>
</dbReference>
<feature type="region of interest" description="Disordered" evidence="1">
    <location>
        <begin position="64"/>
        <end position="101"/>
    </location>
</feature>
<keyword evidence="3" id="KW-1185">Reference proteome</keyword>
<protein>
    <submittedName>
        <fullName evidence="2">Uncharacterized protein</fullName>
    </submittedName>
</protein>
<proteinExistence type="predicted"/>
<accession>A0ABV5LYM7</accession>
<feature type="region of interest" description="Disordered" evidence="1">
    <location>
        <begin position="117"/>
        <end position="174"/>
    </location>
</feature>
<comment type="caution">
    <text evidence="2">The sequence shown here is derived from an EMBL/GenBank/DDBJ whole genome shotgun (WGS) entry which is preliminary data.</text>
</comment>
<dbReference type="EMBL" id="JBHMCA010000007">
    <property type="protein sequence ID" value="MFB9441715.1"/>
    <property type="molecule type" value="Genomic_DNA"/>
</dbReference>
<reference evidence="2 3" key="1">
    <citation type="submission" date="2024-09" db="EMBL/GenBank/DDBJ databases">
        <authorList>
            <person name="Sun Q."/>
            <person name="Mori K."/>
        </authorList>
    </citation>
    <scope>NUCLEOTIDE SEQUENCE [LARGE SCALE GENOMIC DNA]</scope>
    <source>
        <strain evidence="2 3">JCM 3307</strain>
    </source>
</reference>
<organism evidence="2 3">
    <name type="scientific">Dactylosporangium vinaceum</name>
    <dbReference type="NCBI Taxonomy" id="53362"/>
    <lineage>
        <taxon>Bacteria</taxon>
        <taxon>Bacillati</taxon>
        <taxon>Actinomycetota</taxon>
        <taxon>Actinomycetes</taxon>
        <taxon>Micromonosporales</taxon>
        <taxon>Micromonosporaceae</taxon>
        <taxon>Dactylosporangium</taxon>
    </lineage>
</organism>
<evidence type="ECO:0000256" key="1">
    <source>
        <dbReference type="SAM" id="MobiDB-lite"/>
    </source>
</evidence>
<dbReference type="Proteomes" id="UP001589608">
    <property type="component" value="Unassembled WGS sequence"/>
</dbReference>
<evidence type="ECO:0000313" key="2">
    <source>
        <dbReference type="EMBL" id="MFB9441715.1"/>
    </source>
</evidence>
<sequence length="203" mass="20284">MGDARSVGIVGSTAPVNAADTRVSGMAGSTGPVGIVGSTIPVNAVDARSPGAVVIAAESRFRAGRPAEISQGASEPNGLRRTARASKATKSGPTRLGDELSEGAVVIAAESRFIAGRHPSVAPIAPESTVPPRSEPLEKADPLGRPSPLALAKRSEAANRPEAAERSEAAEPAGVAGLAEIAGLAGKAESAGTFDVHSIGERE</sequence>
<evidence type="ECO:0000313" key="3">
    <source>
        <dbReference type="Proteomes" id="UP001589608"/>
    </source>
</evidence>
<gene>
    <name evidence="2" type="ORF">ACFFTR_01280</name>
</gene>
<feature type="compositionally biased region" description="Basic and acidic residues" evidence="1">
    <location>
        <begin position="153"/>
        <end position="169"/>
    </location>
</feature>